<dbReference type="Pfam" id="PF04155">
    <property type="entry name" value="Ground-like"/>
    <property type="match status" value="1"/>
</dbReference>
<dbReference type="SUPFAM" id="SSF101447">
    <property type="entry name" value="Formin homology 2 domain (FH2 domain)"/>
    <property type="match status" value="1"/>
</dbReference>
<evidence type="ECO:0000313" key="4">
    <source>
        <dbReference type="WBParaSite" id="PSAMB.scaffold5544size11437.g26841.t1"/>
    </source>
</evidence>
<dbReference type="InterPro" id="IPR007284">
    <property type="entry name" value="Ground-like_dom"/>
</dbReference>
<evidence type="ECO:0000256" key="1">
    <source>
        <dbReference type="SAM" id="SignalP"/>
    </source>
</evidence>
<name>A0A914WWS5_9BILA</name>
<protein>
    <submittedName>
        <fullName evidence="4">Ground-like domain-containing protein</fullName>
    </submittedName>
</protein>
<dbReference type="WBParaSite" id="PSAMB.scaffold5544size11437.g26841.t1">
    <property type="protein sequence ID" value="PSAMB.scaffold5544size11437.g26841.t1"/>
    <property type="gene ID" value="PSAMB.scaffold5544size11437.g26841"/>
</dbReference>
<evidence type="ECO:0000259" key="2">
    <source>
        <dbReference type="Pfam" id="PF04155"/>
    </source>
</evidence>
<keyword evidence="1" id="KW-0732">Signal</keyword>
<dbReference type="PROSITE" id="PS51257">
    <property type="entry name" value="PROKAR_LIPOPROTEIN"/>
    <property type="match status" value="1"/>
</dbReference>
<feature type="domain" description="Ground-like" evidence="2">
    <location>
        <begin position="95"/>
        <end position="163"/>
    </location>
</feature>
<sequence>MKSIVFVAGVLLVIGTVDGFGFGLGGGGGGGCGGGCGAPPPPPPCPPPPPPPMPSFPNPFAGLGGGGGGGCGGGCGGRKRREATSAISGDASSTLCTSEKLRQILHENISGSTAESKTAIQKATLTKLKGTYDVVCGKGDFSFVVNSKDFCQETVNEVTCYAFRQL</sequence>
<reference evidence="4" key="1">
    <citation type="submission" date="2022-11" db="UniProtKB">
        <authorList>
            <consortium name="WormBaseParasite"/>
        </authorList>
    </citation>
    <scope>IDENTIFICATION</scope>
</reference>
<organism evidence="3 4">
    <name type="scientific">Plectus sambesii</name>
    <dbReference type="NCBI Taxonomy" id="2011161"/>
    <lineage>
        <taxon>Eukaryota</taxon>
        <taxon>Metazoa</taxon>
        <taxon>Ecdysozoa</taxon>
        <taxon>Nematoda</taxon>
        <taxon>Chromadorea</taxon>
        <taxon>Plectida</taxon>
        <taxon>Plectina</taxon>
        <taxon>Plectoidea</taxon>
        <taxon>Plectidae</taxon>
        <taxon>Plectus</taxon>
    </lineage>
</organism>
<accession>A0A914WWS5</accession>
<evidence type="ECO:0000313" key="3">
    <source>
        <dbReference type="Proteomes" id="UP000887566"/>
    </source>
</evidence>
<proteinExistence type="predicted"/>
<feature type="chain" id="PRO_5037182953" evidence="1">
    <location>
        <begin position="20"/>
        <end position="166"/>
    </location>
</feature>
<feature type="signal peptide" evidence="1">
    <location>
        <begin position="1"/>
        <end position="19"/>
    </location>
</feature>
<dbReference type="Proteomes" id="UP000887566">
    <property type="component" value="Unplaced"/>
</dbReference>
<keyword evidence="3" id="KW-1185">Reference proteome</keyword>
<dbReference type="AlphaFoldDB" id="A0A914WWS5"/>